<keyword evidence="3" id="KW-1185">Reference proteome</keyword>
<dbReference type="EnsemblPlants" id="PGSC0003DMT400084315">
    <property type="protein sequence ID" value="PGSC0003DMT400084315"/>
    <property type="gene ID" value="PGSC0003DMG400033933"/>
</dbReference>
<evidence type="ECO:0000313" key="3">
    <source>
        <dbReference type="Proteomes" id="UP000011115"/>
    </source>
</evidence>
<organism evidence="2 3">
    <name type="scientific">Solanum tuberosum</name>
    <name type="common">Potato</name>
    <dbReference type="NCBI Taxonomy" id="4113"/>
    <lineage>
        <taxon>Eukaryota</taxon>
        <taxon>Viridiplantae</taxon>
        <taxon>Streptophyta</taxon>
        <taxon>Embryophyta</taxon>
        <taxon>Tracheophyta</taxon>
        <taxon>Spermatophyta</taxon>
        <taxon>Magnoliopsida</taxon>
        <taxon>eudicotyledons</taxon>
        <taxon>Gunneridae</taxon>
        <taxon>Pentapetalae</taxon>
        <taxon>asterids</taxon>
        <taxon>lamiids</taxon>
        <taxon>Solanales</taxon>
        <taxon>Solanaceae</taxon>
        <taxon>Solanoideae</taxon>
        <taxon>Solaneae</taxon>
        <taxon>Solanum</taxon>
    </lineage>
</organism>
<dbReference type="InParanoid" id="M1D7R5"/>
<dbReference type="PaxDb" id="4113-PGSC0003DMT400084315"/>
<feature type="compositionally biased region" description="Basic residues" evidence="1">
    <location>
        <begin position="70"/>
        <end position="88"/>
    </location>
</feature>
<proteinExistence type="predicted"/>
<reference evidence="2" key="2">
    <citation type="submission" date="2015-06" db="UniProtKB">
        <authorList>
            <consortium name="EnsemblPlants"/>
        </authorList>
    </citation>
    <scope>IDENTIFICATION</scope>
    <source>
        <strain evidence="2">DM1-3 516 R44</strain>
    </source>
</reference>
<dbReference type="Proteomes" id="UP000011115">
    <property type="component" value="Unassembled WGS sequence"/>
</dbReference>
<dbReference type="AlphaFoldDB" id="M1D7R5"/>
<sequence length="88" mass="10183">MLSYHIISSFYHKNAKRHILIPINSGNKPKVIPDQTLLSRANCIDEIPVRARLPRTLTKVKLWQNTKAKTPNHTHSKQKPRKPNKTSH</sequence>
<name>M1D7R5_SOLTU</name>
<reference evidence="3" key="1">
    <citation type="journal article" date="2011" name="Nature">
        <title>Genome sequence and analysis of the tuber crop potato.</title>
        <authorList>
            <consortium name="The Potato Genome Sequencing Consortium"/>
        </authorList>
    </citation>
    <scope>NUCLEOTIDE SEQUENCE [LARGE SCALE GENOMIC DNA]</scope>
    <source>
        <strain evidence="3">cv. DM1-3 516 R44</strain>
    </source>
</reference>
<dbReference type="Gramene" id="PGSC0003DMT400084315">
    <property type="protein sequence ID" value="PGSC0003DMT400084315"/>
    <property type="gene ID" value="PGSC0003DMG400033933"/>
</dbReference>
<evidence type="ECO:0000313" key="2">
    <source>
        <dbReference type="EnsemblPlants" id="PGSC0003DMT400084315"/>
    </source>
</evidence>
<evidence type="ECO:0000256" key="1">
    <source>
        <dbReference type="SAM" id="MobiDB-lite"/>
    </source>
</evidence>
<dbReference type="HOGENOM" id="CLU_2473324_0_0_1"/>
<feature type="region of interest" description="Disordered" evidence="1">
    <location>
        <begin position="64"/>
        <end position="88"/>
    </location>
</feature>
<accession>M1D7R5</accession>
<protein>
    <submittedName>
        <fullName evidence="2">Uncharacterized protein</fullName>
    </submittedName>
</protein>